<organism evidence="9 10">
    <name type="scientific">Polaribacter atrinae</name>
    <dbReference type="NCBI Taxonomy" id="1333662"/>
    <lineage>
        <taxon>Bacteria</taxon>
        <taxon>Pseudomonadati</taxon>
        <taxon>Bacteroidota</taxon>
        <taxon>Flavobacteriia</taxon>
        <taxon>Flavobacteriales</taxon>
        <taxon>Flavobacteriaceae</taxon>
    </lineage>
</organism>
<evidence type="ECO:0000256" key="1">
    <source>
        <dbReference type="ARBA" id="ARBA00007452"/>
    </source>
</evidence>
<reference evidence="9 10" key="1">
    <citation type="submission" date="2016-02" db="EMBL/GenBank/DDBJ databases">
        <title>Draft genome sequence of Polaribacter atrinae KACC17473.</title>
        <authorList>
            <person name="Shin S.-K."/>
            <person name="Yi H."/>
        </authorList>
    </citation>
    <scope>NUCLEOTIDE SEQUENCE [LARGE SCALE GENOMIC DNA]</scope>
    <source>
        <strain evidence="9 10">KACC 17473</strain>
    </source>
</reference>
<name>A0A176TFY9_9FLAO</name>
<proteinExistence type="inferred from homology"/>
<dbReference type="Gene3D" id="2.40.50.140">
    <property type="entry name" value="Nucleic acid-binding proteins"/>
    <property type="match status" value="1"/>
</dbReference>
<dbReference type="PANTHER" id="PTHR33991:SF1">
    <property type="entry name" value="DNA REPAIR PROTEIN RECO"/>
    <property type="match status" value="1"/>
</dbReference>
<dbReference type="OrthoDB" id="9789152at2"/>
<comment type="caution">
    <text evidence="9">The sequence shown here is derived from an EMBL/GenBank/DDBJ whole genome shotgun (WGS) entry which is preliminary data.</text>
</comment>
<keyword evidence="10" id="KW-1185">Reference proteome</keyword>
<gene>
    <name evidence="7" type="primary">recO</name>
    <name evidence="9" type="ORF">LPB303_01065</name>
</gene>
<dbReference type="InterPro" id="IPR042242">
    <property type="entry name" value="RecO_C"/>
</dbReference>
<comment type="function">
    <text evidence="7">Involved in DNA repair and RecF pathway recombination.</text>
</comment>
<dbReference type="GO" id="GO:0006310">
    <property type="term" value="P:DNA recombination"/>
    <property type="evidence" value="ECO:0007669"/>
    <property type="project" value="UniProtKB-UniRule"/>
</dbReference>
<dbReference type="InterPro" id="IPR037278">
    <property type="entry name" value="ARFGAP/RecO"/>
</dbReference>
<dbReference type="NCBIfam" id="TIGR00613">
    <property type="entry name" value="reco"/>
    <property type="match status" value="1"/>
</dbReference>
<evidence type="ECO:0000313" key="9">
    <source>
        <dbReference type="EMBL" id="OAD46561.1"/>
    </source>
</evidence>
<dbReference type="GO" id="GO:0043590">
    <property type="term" value="C:bacterial nucleoid"/>
    <property type="evidence" value="ECO:0007669"/>
    <property type="project" value="TreeGrafter"/>
</dbReference>
<keyword evidence="5 7" id="KW-0234">DNA repair</keyword>
<evidence type="ECO:0000256" key="7">
    <source>
        <dbReference type="HAMAP-Rule" id="MF_00201"/>
    </source>
</evidence>
<dbReference type="Pfam" id="PF11967">
    <property type="entry name" value="RecO_N"/>
    <property type="match status" value="1"/>
</dbReference>
<dbReference type="InterPro" id="IPR022572">
    <property type="entry name" value="DNA_rep/recomb_RecO_N"/>
</dbReference>
<sequence length="240" mass="27511">MAVVTTKAIVLSSLKFGDSSLIVKCFTEEEGVKSYLIRGILKAKKGGIKAAYFQPLTQLTIVASHNNKGTLNSIKEVQISNPYQTIYRDIVKQSVVLFLSEVLSYAIKEEEKNEDLFEYLESGLIWLDLHDKIANFHLLFLLNLTRFLGFYPDLSDDDKYGFDLSEGIFSDLISQKNIISGNYYYQFKKLLGITFDEIENVSFSKQERQIVLKVIIQYFELHLDGFKKPKSLQILETVFS</sequence>
<dbReference type="Proteomes" id="UP000076923">
    <property type="component" value="Unassembled WGS sequence"/>
</dbReference>
<evidence type="ECO:0000256" key="4">
    <source>
        <dbReference type="ARBA" id="ARBA00023172"/>
    </source>
</evidence>
<evidence type="ECO:0000256" key="3">
    <source>
        <dbReference type="ARBA" id="ARBA00022763"/>
    </source>
</evidence>
<dbReference type="GO" id="GO:0006302">
    <property type="term" value="P:double-strand break repair"/>
    <property type="evidence" value="ECO:0007669"/>
    <property type="project" value="TreeGrafter"/>
</dbReference>
<dbReference type="STRING" id="1333662.LPB303_01065"/>
<evidence type="ECO:0000313" key="10">
    <source>
        <dbReference type="Proteomes" id="UP000076923"/>
    </source>
</evidence>
<dbReference type="RefSeq" id="WP_068447251.1">
    <property type="nucleotide sequence ID" value="NZ_CANKUV010000001.1"/>
</dbReference>
<dbReference type="InterPro" id="IPR012340">
    <property type="entry name" value="NA-bd_OB-fold"/>
</dbReference>
<dbReference type="InterPro" id="IPR003717">
    <property type="entry name" value="RecO"/>
</dbReference>
<accession>A0A176TFY9</accession>
<dbReference type="PANTHER" id="PTHR33991">
    <property type="entry name" value="DNA REPAIR PROTEIN RECO"/>
    <property type="match status" value="1"/>
</dbReference>
<comment type="similarity">
    <text evidence="1 7">Belongs to the RecO family.</text>
</comment>
<evidence type="ECO:0000256" key="6">
    <source>
        <dbReference type="ARBA" id="ARBA00033409"/>
    </source>
</evidence>
<dbReference type="SUPFAM" id="SSF50249">
    <property type="entry name" value="Nucleic acid-binding proteins"/>
    <property type="match status" value="1"/>
</dbReference>
<keyword evidence="4 7" id="KW-0233">DNA recombination</keyword>
<dbReference type="Pfam" id="PF02565">
    <property type="entry name" value="RecO_C"/>
    <property type="match status" value="1"/>
</dbReference>
<dbReference type="HAMAP" id="MF_00201">
    <property type="entry name" value="RecO"/>
    <property type="match status" value="1"/>
</dbReference>
<dbReference type="AlphaFoldDB" id="A0A176TFY9"/>
<keyword evidence="3 7" id="KW-0227">DNA damage</keyword>
<feature type="domain" description="DNA replication/recombination mediator RecO N-terminal" evidence="8">
    <location>
        <begin position="1"/>
        <end position="83"/>
    </location>
</feature>
<evidence type="ECO:0000256" key="5">
    <source>
        <dbReference type="ARBA" id="ARBA00023204"/>
    </source>
</evidence>
<dbReference type="SUPFAM" id="SSF57863">
    <property type="entry name" value="ArfGap/RecO-like zinc finger"/>
    <property type="match status" value="1"/>
</dbReference>
<evidence type="ECO:0000256" key="2">
    <source>
        <dbReference type="ARBA" id="ARBA00021310"/>
    </source>
</evidence>
<protein>
    <recommendedName>
        <fullName evidence="2 7">DNA repair protein RecO</fullName>
    </recommendedName>
    <alternativeName>
        <fullName evidence="6 7">Recombination protein O</fullName>
    </alternativeName>
</protein>
<evidence type="ECO:0000259" key="8">
    <source>
        <dbReference type="Pfam" id="PF11967"/>
    </source>
</evidence>
<dbReference type="Gene3D" id="1.20.1440.120">
    <property type="entry name" value="Recombination protein O, C-terminal domain"/>
    <property type="match status" value="1"/>
</dbReference>
<dbReference type="EMBL" id="LVWE01000002">
    <property type="protein sequence ID" value="OAD46561.1"/>
    <property type="molecule type" value="Genomic_DNA"/>
</dbReference>